<dbReference type="OrthoDB" id="6505224at2759"/>
<feature type="chain" id="PRO_5018747977" evidence="3">
    <location>
        <begin position="21"/>
        <end position="363"/>
    </location>
</feature>
<protein>
    <submittedName>
        <fullName evidence="4">Uncharacterized protein</fullName>
    </submittedName>
</protein>
<keyword evidence="5" id="KW-1185">Reference proteome</keyword>
<dbReference type="EMBL" id="NCKU01003194">
    <property type="protein sequence ID" value="RWS07989.1"/>
    <property type="molecule type" value="Genomic_DNA"/>
</dbReference>
<dbReference type="PANTHER" id="PTHR24366:SF96">
    <property type="entry name" value="LEUCINE RICH REPEAT CONTAINING 53"/>
    <property type="match status" value="1"/>
</dbReference>
<dbReference type="InterPro" id="IPR001611">
    <property type="entry name" value="Leu-rich_rpt"/>
</dbReference>
<keyword evidence="1" id="KW-0433">Leucine-rich repeat</keyword>
<accession>A0A3S4QUN4</accession>
<dbReference type="AlphaFoldDB" id="A0A3S4QUN4"/>
<dbReference type="SMART" id="SM00369">
    <property type="entry name" value="LRR_TYP"/>
    <property type="match status" value="3"/>
</dbReference>
<feature type="signal peptide" evidence="3">
    <location>
        <begin position="1"/>
        <end position="20"/>
    </location>
</feature>
<evidence type="ECO:0000313" key="4">
    <source>
        <dbReference type="EMBL" id="RWS07989.1"/>
    </source>
</evidence>
<evidence type="ECO:0000313" key="5">
    <source>
        <dbReference type="Proteomes" id="UP000285301"/>
    </source>
</evidence>
<dbReference type="STRING" id="1965070.A0A3S4QUN4"/>
<organism evidence="4 5">
    <name type="scientific">Dinothrombium tinctorium</name>
    <dbReference type="NCBI Taxonomy" id="1965070"/>
    <lineage>
        <taxon>Eukaryota</taxon>
        <taxon>Metazoa</taxon>
        <taxon>Ecdysozoa</taxon>
        <taxon>Arthropoda</taxon>
        <taxon>Chelicerata</taxon>
        <taxon>Arachnida</taxon>
        <taxon>Acari</taxon>
        <taxon>Acariformes</taxon>
        <taxon>Trombidiformes</taxon>
        <taxon>Prostigmata</taxon>
        <taxon>Anystina</taxon>
        <taxon>Parasitengona</taxon>
        <taxon>Trombidioidea</taxon>
        <taxon>Trombidiidae</taxon>
        <taxon>Dinothrombium</taxon>
    </lineage>
</organism>
<comment type="caution">
    <text evidence="4">The sequence shown here is derived from an EMBL/GenBank/DDBJ whole genome shotgun (WGS) entry which is preliminary data.</text>
</comment>
<dbReference type="PANTHER" id="PTHR24366">
    <property type="entry name" value="IG(IMMUNOGLOBULIN) AND LRR(LEUCINE RICH REPEAT) DOMAINS"/>
    <property type="match status" value="1"/>
</dbReference>
<evidence type="ECO:0000256" key="1">
    <source>
        <dbReference type="ARBA" id="ARBA00022614"/>
    </source>
</evidence>
<dbReference type="Proteomes" id="UP000285301">
    <property type="component" value="Unassembled WGS sequence"/>
</dbReference>
<keyword evidence="2" id="KW-0677">Repeat</keyword>
<sequence>MKMWLTLLLCLLSQARLISSESCPGKSVFFPCQCEYSSSEVGLICKKVDGQIIETVFNEVSKLKNVYKNFDFFQISNASVLKLSENILGDLKFASIFIFDSNITQLDRNALKSSHKEVEELILQQISFIGWLRDGNYLFEILKQFENLRKLSITNTNLKSIPENAFLRFNATQEKLFWINLSHNKIQNVGDFAFYELTNLQTIDLSYNRIKHISKDTFAFWKNNSLEIKIDLSNNFLSTKCFEFAAFSNAKRNMFLNLAFNNITHLEESIFASILRDSSNRIVVNNNPFVCNCKNAWIIKDRKRVERSLLGLYCEDGNAIFERNVNDYHYCSLKNVDIEDNICGCSTLKMVHFLWKIVALAVK</sequence>
<dbReference type="SUPFAM" id="SSF52058">
    <property type="entry name" value="L domain-like"/>
    <property type="match status" value="1"/>
</dbReference>
<dbReference type="PROSITE" id="PS51450">
    <property type="entry name" value="LRR"/>
    <property type="match status" value="3"/>
</dbReference>
<gene>
    <name evidence="4" type="ORF">B4U79_18188</name>
</gene>
<dbReference type="InterPro" id="IPR003591">
    <property type="entry name" value="Leu-rich_rpt_typical-subtyp"/>
</dbReference>
<dbReference type="Pfam" id="PF13855">
    <property type="entry name" value="LRR_8"/>
    <property type="match status" value="1"/>
</dbReference>
<reference evidence="4 5" key="1">
    <citation type="journal article" date="2018" name="Gigascience">
        <title>Genomes of trombidid mites reveal novel predicted allergens and laterally-transferred genes associated with secondary metabolism.</title>
        <authorList>
            <person name="Dong X."/>
            <person name="Chaisiri K."/>
            <person name="Xia D."/>
            <person name="Armstrong S.D."/>
            <person name="Fang Y."/>
            <person name="Donnelly M.J."/>
            <person name="Kadowaki T."/>
            <person name="McGarry J.W."/>
            <person name="Darby A.C."/>
            <person name="Makepeace B.L."/>
        </authorList>
    </citation>
    <scope>NUCLEOTIDE SEQUENCE [LARGE SCALE GENOMIC DNA]</scope>
    <source>
        <strain evidence="4">UoL-WK</strain>
    </source>
</reference>
<evidence type="ECO:0000256" key="2">
    <source>
        <dbReference type="ARBA" id="ARBA00022737"/>
    </source>
</evidence>
<dbReference type="Gene3D" id="3.80.10.10">
    <property type="entry name" value="Ribonuclease Inhibitor"/>
    <property type="match status" value="1"/>
</dbReference>
<name>A0A3S4QUN4_9ACAR</name>
<dbReference type="InterPro" id="IPR032675">
    <property type="entry name" value="LRR_dom_sf"/>
</dbReference>
<proteinExistence type="predicted"/>
<evidence type="ECO:0000256" key="3">
    <source>
        <dbReference type="SAM" id="SignalP"/>
    </source>
</evidence>
<keyword evidence="3" id="KW-0732">Signal</keyword>